<dbReference type="Proteomes" id="UP000011778">
    <property type="component" value="Unassembled WGS sequence"/>
</dbReference>
<comment type="caution">
    <text evidence="1">The sequence shown here is derived from an EMBL/GenBank/DDBJ whole genome shotgun (WGS) entry which is preliminary data.</text>
</comment>
<protein>
    <submittedName>
        <fullName evidence="1">Uncharacterized protein</fullName>
    </submittedName>
</protein>
<evidence type="ECO:0000313" key="2">
    <source>
        <dbReference type="Proteomes" id="UP000011778"/>
    </source>
</evidence>
<dbReference type="EMBL" id="AFMD02000306">
    <property type="protein sequence ID" value="EMG21526.1"/>
    <property type="molecule type" value="Genomic_DNA"/>
</dbReference>
<accession>M3HUG9</accession>
<proteinExistence type="predicted"/>
<name>M3HUG9_LEPIT</name>
<sequence>ITDPNSVAAETTLKKSELLQNLLDHSSSQELDLNRIYIADLAFETFALAALSDASGKNSPDSQKDLSAFRDGYLDLVNSSQTFSQKENFSGNTENLKSVIHF</sequence>
<feature type="non-terminal residue" evidence="1">
    <location>
        <position position="1"/>
    </location>
</feature>
<dbReference type="AlphaFoldDB" id="M3HUG9"/>
<reference evidence="1 2" key="1">
    <citation type="submission" date="2013-02" db="EMBL/GenBank/DDBJ databases">
        <authorList>
            <person name="Harkins D.M."/>
            <person name="Durkin A.S."/>
            <person name="Brinkac L.M."/>
            <person name="Haft D.H."/>
            <person name="Selengut J.D."/>
            <person name="Sanka R."/>
            <person name="DePew J."/>
            <person name="Purushe J."/>
            <person name="Tulsiani S.M."/>
            <person name="Graham G.C."/>
            <person name="Burns M.-A."/>
            <person name="Dohnt M.F."/>
            <person name="Smythe L.D."/>
            <person name="McKay D.B."/>
            <person name="Craig S.B."/>
            <person name="Vinetz J.M."/>
            <person name="Sutton G.G."/>
            <person name="Nierman W.C."/>
            <person name="Fouts D.E."/>
        </authorList>
    </citation>
    <scope>NUCLEOTIDE SEQUENCE [LARGE SCALE GENOMIC DNA]</scope>
    <source>
        <strain evidence="1 2">LT2050</strain>
    </source>
</reference>
<gene>
    <name evidence="1" type="ORF">LEP1GSC150_4540</name>
</gene>
<organism evidence="1 2">
    <name type="scientific">Leptospira interrogans serovar Copenhageni str. LT2050</name>
    <dbReference type="NCBI Taxonomy" id="1001598"/>
    <lineage>
        <taxon>Bacteria</taxon>
        <taxon>Pseudomonadati</taxon>
        <taxon>Spirochaetota</taxon>
        <taxon>Spirochaetia</taxon>
        <taxon>Leptospirales</taxon>
        <taxon>Leptospiraceae</taxon>
        <taxon>Leptospira</taxon>
    </lineage>
</organism>
<evidence type="ECO:0000313" key="1">
    <source>
        <dbReference type="EMBL" id="EMG21526.1"/>
    </source>
</evidence>